<comment type="caution">
    <text evidence="1">The sequence shown here is derived from an EMBL/GenBank/DDBJ whole genome shotgun (WGS) entry which is preliminary data.</text>
</comment>
<dbReference type="AlphaFoldDB" id="A0A6G0TX80"/>
<evidence type="ECO:0000313" key="1">
    <source>
        <dbReference type="EMBL" id="KAE9539513.1"/>
    </source>
</evidence>
<evidence type="ECO:0008006" key="3">
    <source>
        <dbReference type="Google" id="ProtNLM"/>
    </source>
</evidence>
<sequence length="184" mass="21301">MNFENEILFYDDDDEFQEYLNYQRRPYTVRTRVDHFSTWDELDFKNRFRLSKETVLMILNMIGPTISSNTDSAGDVRGVSKSATCVIVHDVSVALAKLRPQIIKMPETNDEIKELHKQFYGIAKFPLVIGAIDCTHIKIQSPVNIAILCFNIYFFTNLNLITKIEIKNLIQGGPNAEYFRNRKG</sequence>
<proteinExistence type="predicted"/>
<keyword evidence="2" id="KW-1185">Reference proteome</keyword>
<protein>
    <recommendedName>
        <fullName evidence="3">Nuclease HARBI1</fullName>
    </recommendedName>
</protein>
<reference evidence="1 2" key="1">
    <citation type="submission" date="2019-08" db="EMBL/GenBank/DDBJ databases">
        <title>The genome of the soybean aphid Biotype 1, its phylome, world population structure and adaptation to the North American continent.</title>
        <authorList>
            <person name="Giordano R."/>
            <person name="Donthu R.K."/>
            <person name="Hernandez A.G."/>
            <person name="Wright C.L."/>
            <person name="Zimin A.V."/>
        </authorList>
    </citation>
    <scope>NUCLEOTIDE SEQUENCE [LARGE SCALE GENOMIC DNA]</scope>
    <source>
        <tissue evidence="1">Whole aphids</tissue>
    </source>
</reference>
<dbReference type="OrthoDB" id="6584660at2759"/>
<gene>
    <name evidence="1" type="ORF">AGLY_004765</name>
</gene>
<dbReference type="Proteomes" id="UP000475862">
    <property type="component" value="Unassembled WGS sequence"/>
</dbReference>
<dbReference type="EMBL" id="VYZN01000014">
    <property type="protein sequence ID" value="KAE9539513.1"/>
    <property type="molecule type" value="Genomic_DNA"/>
</dbReference>
<name>A0A6G0TX80_APHGL</name>
<accession>A0A6G0TX80</accession>
<evidence type="ECO:0000313" key="2">
    <source>
        <dbReference type="Proteomes" id="UP000475862"/>
    </source>
</evidence>
<organism evidence="1 2">
    <name type="scientific">Aphis glycines</name>
    <name type="common">Soybean aphid</name>
    <dbReference type="NCBI Taxonomy" id="307491"/>
    <lineage>
        <taxon>Eukaryota</taxon>
        <taxon>Metazoa</taxon>
        <taxon>Ecdysozoa</taxon>
        <taxon>Arthropoda</taxon>
        <taxon>Hexapoda</taxon>
        <taxon>Insecta</taxon>
        <taxon>Pterygota</taxon>
        <taxon>Neoptera</taxon>
        <taxon>Paraneoptera</taxon>
        <taxon>Hemiptera</taxon>
        <taxon>Sternorrhyncha</taxon>
        <taxon>Aphidomorpha</taxon>
        <taxon>Aphidoidea</taxon>
        <taxon>Aphididae</taxon>
        <taxon>Aphidini</taxon>
        <taxon>Aphis</taxon>
        <taxon>Aphis</taxon>
    </lineage>
</organism>